<evidence type="ECO:0000313" key="2">
    <source>
        <dbReference type="Proteomes" id="UP000308600"/>
    </source>
</evidence>
<dbReference type="Proteomes" id="UP000308600">
    <property type="component" value="Unassembled WGS sequence"/>
</dbReference>
<reference evidence="1 2" key="1">
    <citation type="journal article" date="2019" name="Nat. Ecol. Evol.">
        <title>Megaphylogeny resolves global patterns of mushroom evolution.</title>
        <authorList>
            <person name="Varga T."/>
            <person name="Krizsan K."/>
            <person name="Foldi C."/>
            <person name="Dima B."/>
            <person name="Sanchez-Garcia M."/>
            <person name="Sanchez-Ramirez S."/>
            <person name="Szollosi G.J."/>
            <person name="Szarkandi J.G."/>
            <person name="Papp V."/>
            <person name="Albert L."/>
            <person name="Andreopoulos W."/>
            <person name="Angelini C."/>
            <person name="Antonin V."/>
            <person name="Barry K.W."/>
            <person name="Bougher N.L."/>
            <person name="Buchanan P."/>
            <person name="Buyck B."/>
            <person name="Bense V."/>
            <person name="Catcheside P."/>
            <person name="Chovatia M."/>
            <person name="Cooper J."/>
            <person name="Damon W."/>
            <person name="Desjardin D."/>
            <person name="Finy P."/>
            <person name="Geml J."/>
            <person name="Haridas S."/>
            <person name="Hughes K."/>
            <person name="Justo A."/>
            <person name="Karasinski D."/>
            <person name="Kautmanova I."/>
            <person name="Kiss B."/>
            <person name="Kocsube S."/>
            <person name="Kotiranta H."/>
            <person name="LaButti K.M."/>
            <person name="Lechner B.E."/>
            <person name="Liimatainen K."/>
            <person name="Lipzen A."/>
            <person name="Lukacs Z."/>
            <person name="Mihaltcheva S."/>
            <person name="Morgado L.N."/>
            <person name="Niskanen T."/>
            <person name="Noordeloos M.E."/>
            <person name="Ohm R.A."/>
            <person name="Ortiz-Santana B."/>
            <person name="Ovrebo C."/>
            <person name="Racz N."/>
            <person name="Riley R."/>
            <person name="Savchenko A."/>
            <person name="Shiryaev A."/>
            <person name="Soop K."/>
            <person name="Spirin V."/>
            <person name="Szebenyi C."/>
            <person name="Tomsovsky M."/>
            <person name="Tulloss R.E."/>
            <person name="Uehling J."/>
            <person name="Grigoriev I.V."/>
            <person name="Vagvolgyi C."/>
            <person name="Papp T."/>
            <person name="Martin F.M."/>
            <person name="Miettinen O."/>
            <person name="Hibbett D.S."/>
            <person name="Nagy L.G."/>
        </authorList>
    </citation>
    <scope>NUCLEOTIDE SEQUENCE [LARGE SCALE GENOMIC DNA]</scope>
    <source>
        <strain evidence="1 2">NL-1719</strain>
    </source>
</reference>
<name>A0ACD3A888_9AGAR</name>
<keyword evidence="2" id="KW-1185">Reference proteome</keyword>
<dbReference type="EMBL" id="ML208607">
    <property type="protein sequence ID" value="TFK62078.1"/>
    <property type="molecule type" value="Genomic_DNA"/>
</dbReference>
<organism evidence="1 2">
    <name type="scientific">Pluteus cervinus</name>
    <dbReference type="NCBI Taxonomy" id="181527"/>
    <lineage>
        <taxon>Eukaryota</taxon>
        <taxon>Fungi</taxon>
        <taxon>Dikarya</taxon>
        <taxon>Basidiomycota</taxon>
        <taxon>Agaricomycotina</taxon>
        <taxon>Agaricomycetes</taxon>
        <taxon>Agaricomycetidae</taxon>
        <taxon>Agaricales</taxon>
        <taxon>Pluteineae</taxon>
        <taxon>Pluteaceae</taxon>
        <taxon>Pluteus</taxon>
    </lineage>
</organism>
<evidence type="ECO:0000313" key="1">
    <source>
        <dbReference type="EMBL" id="TFK62078.1"/>
    </source>
</evidence>
<gene>
    <name evidence="1" type="ORF">BDN72DRAFT_407114</name>
</gene>
<proteinExistence type="predicted"/>
<accession>A0ACD3A888</accession>
<sequence>MSRIVAGALLLAVEPASILTRAVLTLVYSRMRRVAIISSRKTRYIVRQLRGKRDLLLLPDELLTEVLKLLEWQDILRLRSTCLHLNTVSKSRSIWQTIVKSEPPEHLWLECPLENYGSGQLEYLFIRRKRAEAGYKMVAEGATPHIQRWALAVACDPRQIYRLL</sequence>
<protein>
    <submittedName>
        <fullName evidence="1">Uncharacterized protein</fullName>
    </submittedName>
</protein>